<keyword evidence="2" id="KW-0808">Transferase</keyword>
<sequence length="249" mass="27596">MTDPSLATPTSRPTLGRSIRLFRAHRVEQTDPDHFYGMLAADSVGQLSQYTDLSGKHVLDVGGGPGYFASAFRAAGASYTPLDSDLGELSGLGDPEPGTVIGSGMSLPFRDGAFDVTYSSNVLEHVPEPWTMADEMLRVTRPGGLVFLSYTLWFGPWGGHETAPWHYLGGYRAADRYARTHGKRPKNDFGTSLFAVTAGAGMRWARTQTDADVLELMPRYHPRWAWWTLHVPVLREVTTWNLAIVLRRR</sequence>
<evidence type="ECO:0000313" key="3">
    <source>
        <dbReference type="Proteomes" id="UP001596097"/>
    </source>
</evidence>
<gene>
    <name evidence="2" type="ORF">ACFPYK_10305</name>
</gene>
<dbReference type="CDD" id="cd02440">
    <property type="entry name" value="AdoMet_MTases"/>
    <property type="match status" value="1"/>
</dbReference>
<dbReference type="EMBL" id="JBHSQL010000007">
    <property type="protein sequence ID" value="MFC6149788.1"/>
    <property type="molecule type" value="Genomic_DNA"/>
</dbReference>
<keyword evidence="3" id="KW-1185">Reference proteome</keyword>
<keyword evidence="2" id="KW-0489">Methyltransferase</keyword>
<organism evidence="2 3">
    <name type="scientific">Mumia xiangluensis</name>
    <dbReference type="NCBI Taxonomy" id="1678900"/>
    <lineage>
        <taxon>Bacteria</taxon>
        <taxon>Bacillati</taxon>
        <taxon>Actinomycetota</taxon>
        <taxon>Actinomycetes</taxon>
        <taxon>Propionibacteriales</taxon>
        <taxon>Nocardioidaceae</taxon>
        <taxon>Mumia</taxon>
    </lineage>
</organism>
<dbReference type="Gene3D" id="3.40.50.150">
    <property type="entry name" value="Vaccinia Virus protein VP39"/>
    <property type="match status" value="1"/>
</dbReference>
<dbReference type="InterPro" id="IPR013216">
    <property type="entry name" value="Methyltransf_11"/>
</dbReference>
<protein>
    <submittedName>
        <fullName evidence="2">Methyltransferase domain-containing protein</fullName>
    </submittedName>
</protein>
<comment type="caution">
    <text evidence="2">The sequence shown here is derived from an EMBL/GenBank/DDBJ whole genome shotgun (WGS) entry which is preliminary data.</text>
</comment>
<name>A0ABW1QL86_9ACTN</name>
<dbReference type="Pfam" id="PF08241">
    <property type="entry name" value="Methyltransf_11"/>
    <property type="match status" value="1"/>
</dbReference>
<dbReference type="GO" id="GO:0008168">
    <property type="term" value="F:methyltransferase activity"/>
    <property type="evidence" value="ECO:0007669"/>
    <property type="project" value="UniProtKB-KW"/>
</dbReference>
<reference evidence="3" key="1">
    <citation type="journal article" date="2019" name="Int. J. Syst. Evol. Microbiol.">
        <title>The Global Catalogue of Microorganisms (GCM) 10K type strain sequencing project: providing services to taxonomists for standard genome sequencing and annotation.</title>
        <authorList>
            <consortium name="The Broad Institute Genomics Platform"/>
            <consortium name="The Broad Institute Genome Sequencing Center for Infectious Disease"/>
            <person name="Wu L."/>
            <person name="Ma J."/>
        </authorList>
    </citation>
    <scope>NUCLEOTIDE SEQUENCE [LARGE SCALE GENOMIC DNA]</scope>
    <source>
        <strain evidence="3">CGMCC 4.7198</strain>
    </source>
</reference>
<proteinExistence type="predicted"/>
<dbReference type="SUPFAM" id="SSF53335">
    <property type="entry name" value="S-adenosyl-L-methionine-dependent methyltransferases"/>
    <property type="match status" value="1"/>
</dbReference>
<accession>A0ABW1QL86</accession>
<dbReference type="GO" id="GO:0032259">
    <property type="term" value="P:methylation"/>
    <property type="evidence" value="ECO:0007669"/>
    <property type="project" value="UniProtKB-KW"/>
</dbReference>
<dbReference type="InterPro" id="IPR029063">
    <property type="entry name" value="SAM-dependent_MTases_sf"/>
</dbReference>
<dbReference type="Proteomes" id="UP001596097">
    <property type="component" value="Unassembled WGS sequence"/>
</dbReference>
<evidence type="ECO:0000259" key="1">
    <source>
        <dbReference type="Pfam" id="PF08241"/>
    </source>
</evidence>
<evidence type="ECO:0000313" key="2">
    <source>
        <dbReference type="EMBL" id="MFC6149788.1"/>
    </source>
</evidence>
<dbReference type="RefSeq" id="WP_228552819.1">
    <property type="nucleotide sequence ID" value="NZ_JBHSQL010000007.1"/>
</dbReference>
<feature type="domain" description="Methyltransferase type 11" evidence="1">
    <location>
        <begin position="59"/>
        <end position="147"/>
    </location>
</feature>